<feature type="active site" evidence="1">
    <location>
        <position position="323"/>
    </location>
</feature>
<sequence length="413" mass="46714">MNYLTDKYMHLFLRPVLHRACLSNACERCNLLCSTFFGRNRVSRELHTNQASFPDLWFNVDKLDSMSRRELQQLCKKCGIKANSKTDTLLNDLRDFYAQHVADTSSILHYPFIMPSNQSSVATSKAKRKSFLPVHPNLDKNLNLFSPMESPGQWISGEVGKLNRAVKTKGIISKTIGEYKSITDADDDNASNANDMYLTKNASVSAVLNCTSNKLFMISRWQKQQVEKMGKENFNEYKKSLSSSGSQFHKCMNDILQGETDKSGHFPELISRLIQSVAKTEILKLLTKDKVLATEEYVTHTSIGYSGTFDGLAIYNGVPCIIEWKTSTKPRPTLESCYDAPLQVVAYAGAINSNPISRIPVTNCMIVIAHHDGSKADVHWMDLETCEKFWNCWLLKVLKYKEKTECVSKQRGS</sequence>
<comment type="caution">
    <text evidence="2">The sequence shown here is derived from an EMBL/GenBank/DDBJ whole genome shotgun (WGS) entry which is preliminary data.</text>
</comment>
<keyword evidence="1" id="KW-0496">Mitochondrion</keyword>
<feature type="active site" evidence="1">
    <location>
        <position position="310"/>
    </location>
</feature>
<comment type="function">
    <text evidence="1">Metal-dependent single-stranded DNA (ssDNA) exonuclease involved in mitochondrial genome maintenance.</text>
</comment>
<protein>
    <recommendedName>
        <fullName evidence="1">Mitochondrial genome maintenance exonuclease 1</fullName>
        <ecNumber evidence="1">3.1.-.-</ecNumber>
    </recommendedName>
</protein>
<evidence type="ECO:0000313" key="2">
    <source>
        <dbReference type="EMBL" id="CAH3184387.1"/>
    </source>
</evidence>
<dbReference type="PANTHER" id="PTHR31340:SF5">
    <property type="entry name" value="MITOCHONDRIAL GENOME MAINTENANCE EXONUCLEASE 1"/>
    <property type="match status" value="1"/>
</dbReference>
<dbReference type="EC" id="3.1.-.-" evidence="1"/>
<keyword evidence="1" id="KW-0540">Nuclease</keyword>
<name>A0ABN8RY44_9CNID</name>
<feature type="active site" evidence="1">
    <location>
        <position position="325"/>
    </location>
</feature>
<dbReference type="HAMAP" id="MF_03030">
    <property type="entry name" value="MGME1"/>
    <property type="match status" value="1"/>
</dbReference>
<dbReference type="PANTHER" id="PTHR31340">
    <property type="entry name" value="MITOCHONDRIAL GENOME MAINTENANCE EXONUCLEASE 1"/>
    <property type="match status" value="1"/>
</dbReference>
<keyword evidence="1" id="KW-0378">Hydrolase</keyword>
<evidence type="ECO:0000313" key="3">
    <source>
        <dbReference type="Proteomes" id="UP001159427"/>
    </source>
</evidence>
<accession>A0ABN8RY44</accession>
<keyword evidence="1" id="KW-0269">Exonuclease</keyword>
<comment type="similarity">
    <text evidence="1">Belongs to the MGME1 family.</text>
</comment>
<reference evidence="2 3" key="1">
    <citation type="submission" date="2022-05" db="EMBL/GenBank/DDBJ databases">
        <authorList>
            <consortium name="Genoscope - CEA"/>
            <person name="William W."/>
        </authorList>
    </citation>
    <scope>NUCLEOTIDE SEQUENCE [LARGE SCALE GENOMIC DNA]</scope>
</reference>
<dbReference type="Proteomes" id="UP001159427">
    <property type="component" value="Unassembled WGS sequence"/>
</dbReference>
<comment type="subcellular location">
    <subcellularLocation>
        <location evidence="1">Mitochondrion</location>
    </subcellularLocation>
</comment>
<evidence type="ECO:0000256" key="1">
    <source>
        <dbReference type="HAMAP-Rule" id="MF_03030"/>
    </source>
</evidence>
<organism evidence="2 3">
    <name type="scientific">Porites evermanni</name>
    <dbReference type="NCBI Taxonomy" id="104178"/>
    <lineage>
        <taxon>Eukaryota</taxon>
        <taxon>Metazoa</taxon>
        <taxon>Cnidaria</taxon>
        <taxon>Anthozoa</taxon>
        <taxon>Hexacorallia</taxon>
        <taxon>Scleractinia</taxon>
        <taxon>Fungiina</taxon>
        <taxon>Poritidae</taxon>
        <taxon>Porites</taxon>
    </lineage>
</organism>
<dbReference type="EMBL" id="CALNXI010002190">
    <property type="protein sequence ID" value="CAH3184387.1"/>
    <property type="molecule type" value="Genomic_DNA"/>
</dbReference>
<proteinExistence type="inferred from homology"/>
<gene>
    <name evidence="2" type="ORF">PEVE_00015427</name>
</gene>
<keyword evidence="3" id="KW-1185">Reference proteome</keyword>